<protein>
    <submittedName>
        <fullName evidence="2">ZYBA0S03-03642g1_1</fullName>
    </submittedName>
</protein>
<dbReference type="OrthoDB" id="4068068at2759"/>
<feature type="transmembrane region" description="Helical" evidence="1">
    <location>
        <begin position="26"/>
        <end position="43"/>
    </location>
</feature>
<keyword evidence="1" id="KW-0472">Membrane</keyword>
<dbReference type="EMBL" id="HG316456">
    <property type="protein sequence ID" value="CDF88862.1"/>
    <property type="molecule type" value="Genomic_DNA"/>
</dbReference>
<evidence type="ECO:0000313" key="3">
    <source>
        <dbReference type="Proteomes" id="UP000019375"/>
    </source>
</evidence>
<evidence type="ECO:0000313" key="2">
    <source>
        <dbReference type="EMBL" id="CDF88862.1"/>
    </source>
</evidence>
<name>A0A8J2T4L9_ZYGB2</name>
<evidence type="ECO:0000256" key="1">
    <source>
        <dbReference type="SAM" id="Phobius"/>
    </source>
</evidence>
<organism evidence="2 3">
    <name type="scientific">Zygosaccharomyces bailii (strain CLIB 213 / ATCC 58445 / CBS 680 / BCRC 21525 / NBRC 1098 / NCYC 1416 / NRRL Y-2227)</name>
    <dbReference type="NCBI Taxonomy" id="1333698"/>
    <lineage>
        <taxon>Eukaryota</taxon>
        <taxon>Fungi</taxon>
        <taxon>Dikarya</taxon>
        <taxon>Ascomycota</taxon>
        <taxon>Saccharomycotina</taxon>
        <taxon>Saccharomycetes</taxon>
        <taxon>Saccharomycetales</taxon>
        <taxon>Saccharomycetaceae</taxon>
        <taxon>Zygosaccharomyces</taxon>
    </lineage>
</organism>
<dbReference type="Proteomes" id="UP000019375">
    <property type="component" value="Unassembled WGS sequence"/>
</dbReference>
<keyword evidence="3" id="KW-1185">Reference proteome</keyword>
<accession>A0A8J2T4L9</accession>
<proteinExistence type="predicted"/>
<sequence>MYGNVNEVTPNDKVYQLRRRNFQKKLVVQLCFLGYLVIVLHYVKYGCTIWTLVLRAVVQSLLAAPFPDESQMRRLSLHRDTQANTYFSRLSRVVPANTVPMPGAFVETSQGENERSAQEVAKDEINEVKCKIRTVLFHGSSTVNILYILKSILFPVDFIGQLEGNYLHEDGLINTPSPFNNANGFIQGERKGSFFLQLIGESVPQSNVQGNMGILMFEFAILVCQFGLFVLTCVNFADLGYEEQSASVHGDGYDGKVFVTQIDPNHAIDTVLGAGANDTAEEDLASSMV</sequence>
<reference evidence="3" key="1">
    <citation type="journal article" date="2013" name="Genome Announc.">
        <title>Genome sequence of the food spoilage yeast Zygosaccharomyces bailii CLIB 213(T).</title>
        <authorList>
            <person name="Galeote V."/>
            <person name="Bigey F."/>
            <person name="Devillers H."/>
            <person name="Neuveglise C."/>
            <person name="Dequin S."/>
        </authorList>
    </citation>
    <scope>NUCLEOTIDE SEQUENCE [LARGE SCALE GENOMIC DNA]</scope>
    <source>
        <strain evidence="3">CLIB 213 / ATCC 58445 / CBS 680 / CCRC 21525 / NBRC 1098 / NCYC 1416 / NRRL Y-2227</strain>
    </source>
</reference>
<keyword evidence="1" id="KW-1133">Transmembrane helix</keyword>
<dbReference type="AlphaFoldDB" id="A0A8J2T4L9"/>
<keyword evidence="1" id="KW-0812">Transmembrane</keyword>
<gene>
    <name evidence="2" type="ORF">BN860_03642g</name>
</gene>